<comment type="caution">
    <text evidence="5">The sequence shown here is derived from an EMBL/GenBank/DDBJ whole genome shotgun (WGS) entry which is preliminary data.</text>
</comment>
<evidence type="ECO:0000256" key="2">
    <source>
        <dbReference type="ARBA" id="ARBA00022840"/>
    </source>
</evidence>
<dbReference type="EMBL" id="SEKV01000082">
    <property type="protein sequence ID" value="TFY64968.1"/>
    <property type="molecule type" value="Genomic_DNA"/>
</dbReference>
<keyword evidence="2" id="KW-0067">ATP-binding</keyword>
<dbReference type="AlphaFoldDB" id="A0A4Y9YTE0"/>
<evidence type="ECO:0000313" key="6">
    <source>
        <dbReference type="Proteomes" id="UP000298390"/>
    </source>
</evidence>
<proteinExistence type="predicted"/>
<dbReference type="Pfam" id="PF07728">
    <property type="entry name" value="AAA_5"/>
    <property type="match status" value="1"/>
</dbReference>
<dbReference type="PANTHER" id="PTHR11638:SF18">
    <property type="entry name" value="HEAT SHOCK PROTEIN 104"/>
    <property type="match status" value="1"/>
</dbReference>
<dbReference type="GO" id="GO:0016887">
    <property type="term" value="F:ATP hydrolysis activity"/>
    <property type="evidence" value="ECO:0007669"/>
    <property type="project" value="InterPro"/>
</dbReference>
<dbReference type="InterPro" id="IPR003593">
    <property type="entry name" value="AAA+_ATPase"/>
</dbReference>
<accession>A0A4Y9YTE0</accession>
<dbReference type="Proteomes" id="UP000298390">
    <property type="component" value="Unassembled WGS sequence"/>
</dbReference>
<organism evidence="5 6">
    <name type="scientific">Rhodofomes roseus</name>
    <dbReference type="NCBI Taxonomy" id="34475"/>
    <lineage>
        <taxon>Eukaryota</taxon>
        <taxon>Fungi</taxon>
        <taxon>Dikarya</taxon>
        <taxon>Basidiomycota</taxon>
        <taxon>Agaricomycotina</taxon>
        <taxon>Agaricomycetes</taxon>
        <taxon>Polyporales</taxon>
        <taxon>Rhodofomes</taxon>
    </lineage>
</organism>
<gene>
    <name evidence="5" type="ORF">EVJ58_g2271</name>
</gene>
<reference evidence="5 6" key="1">
    <citation type="submission" date="2019-01" db="EMBL/GenBank/DDBJ databases">
        <title>Genome sequencing of the rare red list fungi Fomitopsis rosea.</title>
        <authorList>
            <person name="Buettner E."/>
            <person name="Kellner H."/>
        </authorList>
    </citation>
    <scope>NUCLEOTIDE SEQUENCE [LARGE SCALE GENOMIC DNA]</scope>
    <source>
        <strain evidence="5 6">DSM 105464</strain>
    </source>
</reference>
<dbReference type="InterPro" id="IPR011704">
    <property type="entry name" value="ATPase_dyneun-rel_AAA"/>
</dbReference>
<evidence type="ECO:0000259" key="4">
    <source>
        <dbReference type="SMART" id="SM00382"/>
    </source>
</evidence>
<dbReference type="SMART" id="SM00382">
    <property type="entry name" value="AAA"/>
    <property type="match status" value="1"/>
</dbReference>
<feature type="region of interest" description="Disordered" evidence="3">
    <location>
        <begin position="186"/>
        <end position="206"/>
    </location>
</feature>
<dbReference type="GO" id="GO:0034605">
    <property type="term" value="P:cellular response to heat"/>
    <property type="evidence" value="ECO:0007669"/>
    <property type="project" value="TreeGrafter"/>
</dbReference>
<dbReference type="InterPro" id="IPR027417">
    <property type="entry name" value="P-loop_NTPase"/>
</dbReference>
<name>A0A4Y9YTE0_9APHY</name>
<protein>
    <recommendedName>
        <fullName evidence="4">AAA+ ATPase domain-containing protein</fullName>
    </recommendedName>
</protein>
<evidence type="ECO:0000256" key="1">
    <source>
        <dbReference type="ARBA" id="ARBA00022741"/>
    </source>
</evidence>
<sequence length="507" mass="55862">MLDCSRLVEQVSYHLALAIPFSLTAPPLSASMVHAPSWHARKGSRSSVVSRRQSLIERYARPDSRASEPILFEEDEDAGELSRDDTLRVLRPTSSLSHTAPLSPSPPSPIHAIATPRPTLLFALASDNVDEVKRVLDSGEVGPNDDVGPQSALAFTLTARQLKHRQEMVKLLLAHGADPVAAKQTIIPSRPTSAGSGEASSEPLSDPLEELDHATKYYIKRAEAPQTRRASALIHRSFFRPLARVRYDLIGQDRALEQLFRVLSMPTMAPVIVLLCGPSGHGKSLLARKFGSLLEVPTHTVNMTTLRDTHDIWRSYSMSPYEAPSTCTLADFLIANEGRRCVVVLDEIEKSPDEKALSSLLMPWELGRCSFEAGHRHVDVSQVIWLGTSNIGHDLVFEHQEKRQDPEAPMSREDYVDLMGLLRPCVSQRLGASLLSRVTTVLPFIPFTTEEKMAIAAEALHSLTSEETELPPATIDMIVRNSLSAYIPAEGARSLYRAVSNLLLDTI</sequence>
<evidence type="ECO:0000256" key="3">
    <source>
        <dbReference type="SAM" id="MobiDB-lite"/>
    </source>
</evidence>
<evidence type="ECO:0000313" key="5">
    <source>
        <dbReference type="EMBL" id="TFY64968.1"/>
    </source>
</evidence>
<feature type="domain" description="AAA+ ATPase" evidence="4">
    <location>
        <begin position="269"/>
        <end position="407"/>
    </location>
</feature>
<feature type="compositionally biased region" description="Polar residues" evidence="3">
    <location>
        <begin position="186"/>
        <end position="203"/>
    </location>
</feature>
<dbReference type="InterPro" id="IPR050130">
    <property type="entry name" value="ClpA_ClpB"/>
</dbReference>
<dbReference type="SUPFAM" id="SSF52540">
    <property type="entry name" value="P-loop containing nucleoside triphosphate hydrolases"/>
    <property type="match status" value="1"/>
</dbReference>
<keyword evidence="1" id="KW-0547">Nucleotide-binding</keyword>
<dbReference type="GO" id="GO:0005524">
    <property type="term" value="F:ATP binding"/>
    <property type="evidence" value="ECO:0007669"/>
    <property type="project" value="UniProtKB-KW"/>
</dbReference>
<dbReference type="PANTHER" id="PTHR11638">
    <property type="entry name" value="ATP-DEPENDENT CLP PROTEASE"/>
    <property type="match status" value="1"/>
</dbReference>
<dbReference type="STRING" id="34475.A0A4Y9YTE0"/>
<dbReference type="Gene3D" id="3.40.50.300">
    <property type="entry name" value="P-loop containing nucleotide triphosphate hydrolases"/>
    <property type="match status" value="1"/>
</dbReference>
<dbReference type="GO" id="GO:0005737">
    <property type="term" value="C:cytoplasm"/>
    <property type="evidence" value="ECO:0007669"/>
    <property type="project" value="TreeGrafter"/>
</dbReference>